<dbReference type="EMBL" id="FOUO01000006">
    <property type="protein sequence ID" value="SFM46779.1"/>
    <property type="molecule type" value="Genomic_DNA"/>
</dbReference>
<organism evidence="2 3">
    <name type="scientific">Ectothiorhodospira mobilis</name>
    <dbReference type="NCBI Taxonomy" id="195064"/>
    <lineage>
        <taxon>Bacteria</taxon>
        <taxon>Pseudomonadati</taxon>
        <taxon>Pseudomonadota</taxon>
        <taxon>Gammaproteobacteria</taxon>
        <taxon>Chromatiales</taxon>
        <taxon>Ectothiorhodospiraceae</taxon>
        <taxon>Ectothiorhodospira</taxon>
    </lineage>
</organism>
<evidence type="ECO:0000256" key="1">
    <source>
        <dbReference type="SAM" id="SignalP"/>
    </source>
</evidence>
<keyword evidence="3" id="KW-1185">Reference proteome</keyword>
<dbReference type="RefSeq" id="WP_090484703.1">
    <property type="nucleotide sequence ID" value="NZ_FOUO01000006.1"/>
</dbReference>
<protein>
    <recommendedName>
        <fullName evidence="4">Phosphate-selective porin O and P</fullName>
    </recommendedName>
</protein>
<evidence type="ECO:0008006" key="4">
    <source>
        <dbReference type="Google" id="ProtNLM"/>
    </source>
</evidence>
<feature type="signal peptide" evidence="1">
    <location>
        <begin position="1"/>
        <end position="22"/>
    </location>
</feature>
<accession>A0A1I4R3E1</accession>
<evidence type="ECO:0000313" key="2">
    <source>
        <dbReference type="EMBL" id="SFM46779.1"/>
    </source>
</evidence>
<dbReference type="Proteomes" id="UP000199556">
    <property type="component" value="Unassembled WGS sequence"/>
</dbReference>
<dbReference type="Gene3D" id="2.40.160.10">
    <property type="entry name" value="Porin"/>
    <property type="match status" value="1"/>
</dbReference>
<dbReference type="OrthoDB" id="106501at2"/>
<proteinExistence type="predicted"/>
<dbReference type="AlphaFoldDB" id="A0A1I4R3E1"/>
<dbReference type="STRING" id="195064.SAMN05421721_106119"/>
<gene>
    <name evidence="2" type="ORF">SAMN05421721_106119</name>
</gene>
<dbReference type="InterPro" id="IPR023614">
    <property type="entry name" value="Porin_dom_sf"/>
</dbReference>
<name>A0A1I4R3E1_ECTMO</name>
<feature type="chain" id="PRO_5011762296" description="Phosphate-selective porin O and P" evidence="1">
    <location>
        <begin position="23"/>
        <end position="401"/>
    </location>
</feature>
<reference evidence="2 3" key="1">
    <citation type="submission" date="2016-10" db="EMBL/GenBank/DDBJ databases">
        <authorList>
            <person name="de Groot N.N."/>
        </authorList>
    </citation>
    <scope>NUCLEOTIDE SEQUENCE [LARGE SCALE GENOMIC DNA]</scope>
    <source>
        <strain evidence="2 3">DSM 4180</strain>
    </source>
</reference>
<dbReference type="SUPFAM" id="SSF56935">
    <property type="entry name" value="Porins"/>
    <property type="match status" value="1"/>
</dbReference>
<sequence>MNTLAKGFLGCALILSAAPLGAGEGPLSVHGFVSQGYLQSSHNNYYGESTRGSWDLTELGVNARYSVRPALSLAAQVVSRRAGEMYDGDPRLDYGFADLRYLDGTTLAGVRIGRSKIPIGFFNETRDVAATRPGILLPQSIYVEGLGIRDFYTGVDGINAYWQWLRDYGSLQLDLGVAVPADLQDETKAAFLRLPRARGDLELDEGQNLRLLYEDAGGRLRLAATYSRVRTRYRPGVEDSLAAGRTDVDALVLSGEWNRERYSLTAEGVMRELHTRDYGIVDDREVTEAGFYVQGTWRPRWDWSVFLRYDLHWDDLDDRNGCRQSALFDTLPNVDRAPHRFFQHQWTLGAGWQPDPAWLLRAEWHHIHGTALTPALDNPAFEDKGGRARWDLFALQVSYMF</sequence>
<keyword evidence="1" id="KW-0732">Signal</keyword>
<evidence type="ECO:0000313" key="3">
    <source>
        <dbReference type="Proteomes" id="UP000199556"/>
    </source>
</evidence>